<dbReference type="SMART" id="SM00304">
    <property type="entry name" value="HAMP"/>
    <property type="match status" value="1"/>
</dbReference>
<dbReference type="AlphaFoldDB" id="E6W134"/>
<protein>
    <submittedName>
        <fullName evidence="8">Chemotaxis sensory transducer</fullName>
    </submittedName>
</protein>
<dbReference type="FunCoup" id="E6W134">
    <property type="interactions" value="197"/>
</dbReference>
<name>E6W134_DESIS</name>
<dbReference type="GO" id="GO:0006935">
    <property type="term" value="P:chemotaxis"/>
    <property type="evidence" value="ECO:0007669"/>
    <property type="project" value="UniProtKB-ARBA"/>
</dbReference>
<dbReference type="STRING" id="653733.Selin_0618"/>
<feature type="domain" description="HAMP" evidence="7">
    <location>
        <begin position="99"/>
        <end position="153"/>
    </location>
</feature>
<keyword evidence="5" id="KW-0472">Membrane</keyword>
<reference evidence="8 9" key="1">
    <citation type="submission" date="2010-12" db="EMBL/GenBank/DDBJ databases">
        <title>Complete sequence of Desulfurispirillum indicum S5.</title>
        <authorList>
            <consortium name="US DOE Joint Genome Institute"/>
            <person name="Lucas S."/>
            <person name="Copeland A."/>
            <person name="Lapidus A."/>
            <person name="Cheng J.-F."/>
            <person name="Goodwin L."/>
            <person name="Pitluck S."/>
            <person name="Chertkov O."/>
            <person name="Held B."/>
            <person name="Detter J.C."/>
            <person name="Han C."/>
            <person name="Tapia R."/>
            <person name="Land M."/>
            <person name="Hauser L."/>
            <person name="Kyrpides N."/>
            <person name="Ivanova N."/>
            <person name="Mikhailova N."/>
            <person name="Haggblom M."/>
            <person name="Rauschenbach I."/>
            <person name="Bini E."/>
            <person name="Woyke T."/>
        </authorList>
    </citation>
    <scope>NUCLEOTIDE SEQUENCE [LARGE SCALE GENOMIC DNA]</scope>
    <source>
        <strain evidence="9">ATCC BAA-1389 / DSM 22839 / S5</strain>
    </source>
</reference>
<sequence length="451" mass="47942">METFASTFRDAGSFFSEEQARQIARNDQQVMLQGELDGVPVSVLGRAVTDFSGNPLGVLEIAMDRSIYESYIAGFRAALISISVIAVIVGTLVAYVISQSVLTALNQVRSVTENLAVGDGDLTVRLPEQGSDELACLSNNINVFLAKTEGIITNVRASTEGVASSSEQLSSSSNEMSVGMNMQAQAITQISTAVSEMAETVNVVARNMSEVLGSSQNALQVARAGGDTVGQSVQEMTTIASEVDRTAHSARELEEKSRRVEEVIQVINDIADQTNLLALNAAIEAARAGDAGRGFAVVADEVRKLAERSTQSTGEIIGIVKTIQTGVNTVTNALAKVNEKVQNGAQLSEQTSGAFASILREMDALMHLIEDNVAAIEEMSKTTDHINDDIQSISSASEETAKASEEVSFAAGDLARLAAEVRQHISAFRTGSSSEEANDIKRIALYDNSRK</sequence>
<dbReference type="FunFam" id="1.10.287.950:FF:000001">
    <property type="entry name" value="Methyl-accepting chemotaxis sensory transducer"/>
    <property type="match status" value="1"/>
</dbReference>
<dbReference type="Pfam" id="PF00672">
    <property type="entry name" value="HAMP"/>
    <property type="match status" value="1"/>
</dbReference>
<dbReference type="CDD" id="cd06225">
    <property type="entry name" value="HAMP"/>
    <property type="match status" value="1"/>
</dbReference>
<proteinExistence type="inferred from homology"/>
<evidence type="ECO:0000313" key="8">
    <source>
        <dbReference type="EMBL" id="ADU65366.1"/>
    </source>
</evidence>
<keyword evidence="9" id="KW-1185">Reference proteome</keyword>
<dbReference type="InterPro" id="IPR004089">
    <property type="entry name" value="MCPsignal_dom"/>
</dbReference>
<comment type="similarity">
    <text evidence="3">Belongs to the methyl-accepting chemotaxis (MCP) protein family.</text>
</comment>
<dbReference type="InterPro" id="IPR003660">
    <property type="entry name" value="HAMP_dom"/>
</dbReference>
<dbReference type="eggNOG" id="COG0840">
    <property type="taxonomic scope" value="Bacteria"/>
</dbReference>
<dbReference type="EMBL" id="CP002432">
    <property type="protein sequence ID" value="ADU65366.1"/>
    <property type="molecule type" value="Genomic_DNA"/>
</dbReference>
<feature type="transmembrane region" description="Helical" evidence="5">
    <location>
        <begin position="73"/>
        <end position="97"/>
    </location>
</feature>
<dbReference type="SMART" id="SM00283">
    <property type="entry name" value="MA"/>
    <property type="match status" value="1"/>
</dbReference>
<dbReference type="PANTHER" id="PTHR32089:SF112">
    <property type="entry name" value="LYSOZYME-LIKE PROTEIN-RELATED"/>
    <property type="match status" value="1"/>
</dbReference>
<evidence type="ECO:0000256" key="5">
    <source>
        <dbReference type="SAM" id="Phobius"/>
    </source>
</evidence>
<keyword evidence="2 4" id="KW-0807">Transducer</keyword>
<dbReference type="Gene3D" id="1.10.287.950">
    <property type="entry name" value="Methyl-accepting chemotaxis protein"/>
    <property type="match status" value="1"/>
</dbReference>
<dbReference type="InParanoid" id="E6W134"/>
<dbReference type="GO" id="GO:0016020">
    <property type="term" value="C:membrane"/>
    <property type="evidence" value="ECO:0007669"/>
    <property type="project" value="UniProtKB-SubCell"/>
</dbReference>
<comment type="subcellular location">
    <subcellularLocation>
        <location evidence="1">Membrane</location>
    </subcellularLocation>
</comment>
<dbReference type="Pfam" id="PF00015">
    <property type="entry name" value="MCPsignal"/>
    <property type="match status" value="1"/>
</dbReference>
<dbReference type="SUPFAM" id="SSF58104">
    <property type="entry name" value="Methyl-accepting chemotaxis protein (MCP) signaling domain"/>
    <property type="match status" value="1"/>
</dbReference>
<dbReference type="OrthoDB" id="7054443at2"/>
<keyword evidence="5" id="KW-1133">Transmembrane helix</keyword>
<organism evidence="8 9">
    <name type="scientific">Desulfurispirillum indicum (strain ATCC BAA-1389 / DSM 22839 / S5)</name>
    <dbReference type="NCBI Taxonomy" id="653733"/>
    <lineage>
        <taxon>Bacteria</taxon>
        <taxon>Pseudomonadati</taxon>
        <taxon>Chrysiogenota</taxon>
        <taxon>Chrysiogenia</taxon>
        <taxon>Chrysiogenales</taxon>
        <taxon>Chrysiogenaceae</taxon>
        <taxon>Desulfurispirillum</taxon>
    </lineage>
</organism>
<keyword evidence="5" id="KW-0812">Transmembrane</keyword>
<evidence type="ECO:0000259" key="6">
    <source>
        <dbReference type="PROSITE" id="PS50111"/>
    </source>
</evidence>
<evidence type="ECO:0000313" key="9">
    <source>
        <dbReference type="Proteomes" id="UP000002572"/>
    </source>
</evidence>
<dbReference type="PANTHER" id="PTHR32089">
    <property type="entry name" value="METHYL-ACCEPTING CHEMOTAXIS PROTEIN MCPB"/>
    <property type="match status" value="1"/>
</dbReference>
<evidence type="ECO:0000256" key="2">
    <source>
        <dbReference type="ARBA" id="ARBA00023224"/>
    </source>
</evidence>
<dbReference type="GO" id="GO:0007165">
    <property type="term" value="P:signal transduction"/>
    <property type="evidence" value="ECO:0007669"/>
    <property type="project" value="UniProtKB-KW"/>
</dbReference>
<dbReference type="KEGG" id="din:Selin_0618"/>
<dbReference type="Proteomes" id="UP000002572">
    <property type="component" value="Chromosome"/>
</dbReference>
<feature type="domain" description="Methyl-accepting transducer" evidence="6">
    <location>
        <begin position="158"/>
        <end position="415"/>
    </location>
</feature>
<dbReference type="HOGENOM" id="CLU_000445_107_18_0"/>
<evidence type="ECO:0000259" key="7">
    <source>
        <dbReference type="PROSITE" id="PS50885"/>
    </source>
</evidence>
<dbReference type="PROSITE" id="PS50111">
    <property type="entry name" value="CHEMOTAXIS_TRANSDUC_2"/>
    <property type="match status" value="1"/>
</dbReference>
<evidence type="ECO:0000256" key="1">
    <source>
        <dbReference type="ARBA" id="ARBA00004370"/>
    </source>
</evidence>
<dbReference type="RefSeq" id="WP_013505254.1">
    <property type="nucleotide sequence ID" value="NC_014836.1"/>
</dbReference>
<evidence type="ECO:0000256" key="3">
    <source>
        <dbReference type="ARBA" id="ARBA00029447"/>
    </source>
</evidence>
<evidence type="ECO:0000256" key="4">
    <source>
        <dbReference type="PROSITE-ProRule" id="PRU00284"/>
    </source>
</evidence>
<dbReference type="PROSITE" id="PS50885">
    <property type="entry name" value="HAMP"/>
    <property type="match status" value="1"/>
</dbReference>
<dbReference type="CDD" id="cd11386">
    <property type="entry name" value="MCP_signal"/>
    <property type="match status" value="1"/>
</dbReference>
<accession>E6W134</accession>
<gene>
    <name evidence="8" type="ordered locus">Selin_0618</name>
</gene>